<dbReference type="GO" id="GO:0005829">
    <property type="term" value="C:cytosol"/>
    <property type="evidence" value="ECO:0007669"/>
    <property type="project" value="TreeGrafter"/>
</dbReference>
<dbReference type="GO" id="GO:0006281">
    <property type="term" value="P:DNA repair"/>
    <property type="evidence" value="ECO:0007669"/>
    <property type="project" value="UniProtKB-KW"/>
</dbReference>
<dbReference type="EMBL" id="CADCTR010000789">
    <property type="protein sequence ID" value="CAA9264232.1"/>
    <property type="molecule type" value="Genomic_DNA"/>
</dbReference>
<gene>
    <name evidence="18" type="ORF">AVDCRST_MAG93-2324</name>
</gene>
<evidence type="ECO:0000256" key="7">
    <source>
        <dbReference type="ARBA" id="ARBA00022679"/>
    </source>
</evidence>
<keyword evidence="5" id="KW-0515">Mutator protein</keyword>
<dbReference type="Pfam" id="PF21999">
    <property type="entry name" value="IMS_HHH_1"/>
    <property type="match status" value="1"/>
</dbReference>
<dbReference type="InterPro" id="IPR017961">
    <property type="entry name" value="DNA_pol_Y-fam_little_finger"/>
</dbReference>
<dbReference type="GO" id="GO:0042276">
    <property type="term" value="P:error-prone translesion synthesis"/>
    <property type="evidence" value="ECO:0007669"/>
    <property type="project" value="TreeGrafter"/>
</dbReference>
<evidence type="ECO:0000256" key="6">
    <source>
        <dbReference type="ARBA" id="ARBA00022490"/>
    </source>
</evidence>
<evidence type="ECO:0000256" key="15">
    <source>
        <dbReference type="ARBA" id="ARBA00023204"/>
    </source>
</evidence>
<comment type="catalytic activity">
    <reaction evidence="16">
        <text>DNA(n) + a 2'-deoxyribonucleoside 5'-triphosphate = DNA(n+1) + diphosphate</text>
        <dbReference type="Rhea" id="RHEA:22508"/>
        <dbReference type="Rhea" id="RHEA-COMP:17339"/>
        <dbReference type="Rhea" id="RHEA-COMP:17340"/>
        <dbReference type="ChEBI" id="CHEBI:33019"/>
        <dbReference type="ChEBI" id="CHEBI:61560"/>
        <dbReference type="ChEBI" id="CHEBI:173112"/>
        <dbReference type="EC" id="2.7.7.7"/>
    </reaction>
</comment>
<keyword evidence="7 18" id="KW-0808">Transferase</keyword>
<evidence type="ECO:0000256" key="3">
    <source>
        <dbReference type="ARBA" id="ARBA00010945"/>
    </source>
</evidence>
<evidence type="ECO:0000256" key="9">
    <source>
        <dbReference type="ARBA" id="ARBA00022705"/>
    </source>
</evidence>
<dbReference type="GO" id="GO:0003887">
    <property type="term" value="F:DNA-directed DNA polymerase activity"/>
    <property type="evidence" value="ECO:0007669"/>
    <property type="project" value="UniProtKB-KW"/>
</dbReference>
<evidence type="ECO:0000313" key="18">
    <source>
        <dbReference type="EMBL" id="CAA9264232.1"/>
    </source>
</evidence>
<dbReference type="FunFam" id="3.30.1490.100:FF:000004">
    <property type="entry name" value="DNA polymerase IV"/>
    <property type="match status" value="1"/>
</dbReference>
<evidence type="ECO:0000256" key="16">
    <source>
        <dbReference type="ARBA" id="ARBA00049244"/>
    </source>
</evidence>
<dbReference type="InterPro" id="IPR001126">
    <property type="entry name" value="UmuC"/>
</dbReference>
<dbReference type="InterPro" id="IPR043128">
    <property type="entry name" value="Rev_trsase/Diguanyl_cyclase"/>
</dbReference>
<keyword evidence="15" id="KW-0234">DNA repair</keyword>
<evidence type="ECO:0000256" key="1">
    <source>
        <dbReference type="ARBA" id="ARBA00001946"/>
    </source>
</evidence>
<dbReference type="PANTHER" id="PTHR11076">
    <property type="entry name" value="DNA REPAIR POLYMERASE UMUC / TRANSFERASE FAMILY MEMBER"/>
    <property type="match status" value="1"/>
</dbReference>
<name>A0A6J4J0A1_9CHLR</name>
<comment type="subcellular location">
    <subcellularLocation>
        <location evidence="2">Cytoplasm</location>
    </subcellularLocation>
</comment>
<dbReference type="Gene3D" id="3.40.1170.60">
    <property type="match status" value="1"/>
</dbReference>
<dbReference type="InterPro" id="IPR036775">
    <property type="entry name" value="DNA_pol_Y-fam_lit_finger_sf"/>
</dbReference>
<feature type="domain" description="UmuC" evidence="17">
    <location>
        <begin position="1"/>
        <end position="134"/>
    </location>
</feature>
<sequence length="334" mass="36388">MPMGRALRLCPQLIIVPPNFPLYRRASRAVMARLHAVTNRVQQLSIDEAFLDVTEHATPAATLAVELQAQIRDELKLPCSLGVASNKLVAKIATDVGKVARRTGQTPSALQVVPPGEEAAFLAPLPADGLWGVGPKTAERLAARGIHTIGDIAACPVEALVREFGKHGHDLAQHARGIDERPVTTERVARSISKETTFARDVRDRETLSQTVQEQAAQVMRKLQAEELTGTTVKLKLRWADFTTLTRQTSMGPTDDEALLTQAAGWLLDQVWERGRPVRLIGVGVSGLEARARQLSLLDTDAHEAGGREGQLKEAIATIRERFGEDAVYRGSDD</sequence>
<dbReference type="InterPro" id="IPR053848">
    <property type="entry name" value="IMS_HHH_1"/>
</dbReference>
<comment type="cofactor">
    <cofactor evidence="1">
        <name>Mg(2+)</name>
        <dbReference type="ChEBI" id="CHEBI:18420"/>
    </cofactor>
</comment>
<dbReference type="EC" id="2.7.7.7" evidence="4"/>
<keyword evidence="14" id="KW-0238">DNA-binding</keyword>
<dbReference type="Gene3D" id="1.10.150.20">
    <property type="entry name" value="5' to 3' exonuclease, C-terminal subdomain"/>
    <property type="match status" value="1"/>
</dbReference>
<comment type="similarity">
    <text evidence="3">Belongs to the DNA polymerase type-Y family.</text>
</comment>
<keyword evidence="10" id="KW-0479">Metal-binding</keyword>
<accession>A0A6J4J0A1</accession>
<reference evidence="18" key="1">
    <citation type="submission" date="2020-02" db="EMBL/GenBank/DDBJ databases">
        <authorList>
            <person name="Meier V. D."/>
        </authorList>
    </citation>
    <scope>NUCLEOTIDE SEQUENCE</scope>
    <source>
        <strain evidence="18">AVDCRST_MAG93</strain>
    </source>
</reference>
<evidence type="ECO:0000256" key="10">
    <source>
        <dbReference type="ARBA" id="ARBA00022723"/>
    </source>
</evidence>
<evidence type="ECO:0000256" key="8">
    <source>
        <dbReference type="ARBA" id="ARBA00022695"/>
    </source>
</evidence>
<dbReference type="GO" id="GO:0003684">
    <property type="term" value="F:damaged DNA binding"/>
    <property type="evidence" value="ECO:0007669"/>
    <property type="project" value="InterPro"/>
</dbReference>
<dbReference type="InterPro" id="IPR043502">
    <property type="entry name" value="DNA/RNA_pol_sf"/>
</dbReference>
<evidence type="ECO:0000256" key="2">
    <source>
        <dbReference type="ARBA" id="ARBA00004496"/>
    </source>
</evidence>
<dbReference type="PANTHER" id="PTHR11076:SF33">
    <property type="entry name" value="DNA POLYMERASE KAPPA"/>
    <property type="match status" value="1"/>
</dbReference>
<dbReference type="AlphaFoldDB" id="A0A6J4J0A1"/>
<dbReference type="SUPFAM" id="SSF56672">
    <property type="entry name" value="DNA/RNA polymerases"/>
    <property type="match status" value="1"/>
</dbReference>
<evidence type="ECO:0000256" key="5">
    <source>
        <dbReference type="ARBA" id="ARBA00022457"/>
    </source>
</evidence>
<protein>
    <recommendedName>
        <fullName evidence="4">DNA-directed DNA polymerase</fullName>
        <ecNumber evidence="4">2.7.7.7</ecNumber>
    </recommendedName>
</protein>
<dbReference type="InterPro" id="IPR022880">
    <property type="entry name" value="DNApol_IV"/>
</dbReference>
<dbReference type="Gene3D" id="3.30.1490.100">
    <property type="entry name" value="DNA polymerase, Y-family, little finger domain"/>
    <property type="match status" value="1"/>
</dbReference>
<keyword evidence="12" id="KW-0460">Magnesium</keyword>
<organism evidence="18">
    <name type="scientific">uncultured Chloroflexia bacterium</name>
    <dbReference type="NCBI Taxonomy" id="1672391"/>
    <lineage>
        <taxon>Bacteria</taxon>
        <taxon>Bacillati</taxon>
        <taxon>Chloroflexota</taxon>
        <taxon>Chloroflexia</taxon>
        <taxon>environmental samples</taxon>
    </lineage>
</organism>
<dbReference type="SUPFAM" id="SSF100879">
    <property type="entry name" value="Lesion bypass DNA polymerase (Y-family), little finger domain"/>
    <property type="match status" value="1"/>
</dbReference>
<dbReference type="CDD" id="cd03586">
    <property type="entry name" value="PolY_Pol_IV_kappa"/>
    <property type="match status" value="1"/>
</dbReference>
<dbReference type="Pfam" id="PF11799">
    <property type="entry name" value="IMS_C"/>
    <property type="match status" value="1"/>
</dbReference>
<keyword evidence="11" id="KW-0227">DNA damage</keyword>
<keyword evidence="6" id="KW-0963">Cytoplasm</keyword>
<evidence type="ECO:0000256" key="13">
    <source>
        <dbReference type="ARBA" id="ARBA00022932"/>
    </source>
</evidence>
<keyword evidence="13" id="KW-0239">DNA-directed DNA polymerase</keyword>
<keyword evidence="9" id="KW-0235">DNA replication</keyword>
<dbReference type="PROSITE" id="PS50173">
    <property type="entry name" value="UMUC"/>
    <property type="match status" value="1"/>
</dbReference>
<evidence type="ECO:0000256" key="14">
    <source>
        <dbReference type="ARBA" id="ARBA00023125"/>
    </source>
</evidence>
<evidence type="ECO:0000259" key="17">
    <source>
        <dbReference type="PROSITE" id="PS50173"/>
    </source>
</evidence>
<proteinExistence type="inferred from homology"/>
<dbReference type="Gene3D" id="3.30.70.270">
    <property type="match status" value="1"/>
</dbReference>
<dbReference type="GO" id="GO:0046872">
    <property type="term" value="F:metal ion binding"/>
    <property type="evidence" value="ECO:0007669"/>
    <property type="project" value="UniProtKB-KW"/>
</dbReference>
<dbReference type="Pfam" id="PF00817">
    <property type="entry name" value="IMS"/>
    <property type="match status" value="1"/>
</dbReference>
<evidence type="ECO:0000256" key="11">
    <source>
        <dbReference type="ARBA" id="ARBA00022763"/>
    </source>
</evidence>
<dbReference type="GO" id="GO:0006260">
    <property type="term" value="P:DNA replication"/>
    <property type="evidence" value="ECO:0007669"/>
    <property type="project" value="UniProtKB-KW"/>
</dbReference>
<evidence type="ECO:0000256" key="4">
    <source>
        <dbReference type="ARBA" id="ARBA00012417"/>
    </source>
</evidence>
<evidence type="ECO:0000256" key="12">
    <source>
        <dbReference type="ARBA" id="ARBA00022842"/>
    </source>
</evidence>
<keyword evidence="8 18" id="KW-0548">Nucleotidyltransferase</keyword>
<dbReference type="InterPro" id="IPR050116">
    <property type="entry name" value="DNA_polymerase-Y"/>
</dbReference>
<dbReference type="GO" id="GO:0009432">
    <property type="term" value="P:SOS response"/>
    <property type="evidence" value="ECO:0007669"/>
    <property type="project" value="TreeGrafter"/>
</dbReference>